<evidence type="ECO:0000259" key="1">
    <source>
        <dbReference type="Pfam" id="PF07484"/>
    </source>
</evidence>
<dbReference type="EMBL" id="BMYO01000007">
    <property type="protein sequence ID" value="GHD65617.1"/>
    <property type="molecule type" value="Genomic_DNA"/>
</dbReference>
<name>A0ABQ3H1F6_9NEIS</name>
<organism evidence="2 3">
    <name type="scientific">Jeongeupia chitinilytica</name>
    <dbReference type="NCBI Taxonomy" id="1041641"/>
    <lineage>
        <taxon>Bacteria</taxon>
        <taxon>Pseudomonadati</taxon>
        <taxon>Pseudomonadota</taxon>
        <taxon>Betaproteobacteria</taxon>
        <taxon>Neisseriales</taxon>
        <taxon>Chitinibacteraceae</taxon>
        <taxon>Jeongeupia</taxon>
    </lineage>
</organism>
<evidence type="ECO:0000313" key="3">
    <source>
        <dbReference type="Proteomes" id="UP000604737"/>
    </source>
</evidence>
<dbReference type="Proteomes" id="UP000604737">
    <property type="component" value="Unassembled WGS sequence"/>
</dbReference>
<evidence type="ECO:0000313" key="2">
    <source>
        <dbReference type="EMBL" id="GHD65617.1"/>
    </source>
</evidence>
<protein>
    <submittedName>
        <fullName evidence="2">Microcystin dependent MdpB family protein</fullName>
    </submittedName>
</protein>
<comment type="caution">
    <text evidence="2">The sequence shown here is derived from an EMBL/GenBank/DDBJ whole genome shotgun (WGS) entry which is preliminary data.</text>
</comment>
<reference evidence="3" key="1">
    <citation type="journal article" date="2019" name="Int. J. Syst. Evol. Microbiol.">
        <title>The Global Catalogue of Microorganisms (GCM) 10K type strain sequencing project: providing services to taxonomists for standard genome sequencing and annotation.</title>
        <authorList>
            <consortium name="The Broad Institute Genomics Platform"/>
            <consortium name="The Broad Institute Genome Sequencing Center for Infectious Disease"/>
            <person name="Wu L."/>
            <person name="Ma J."/>
        </authorList>
    </citation>
    <scope>NUCLEOTIDE SEQUENCE [LARGE SCALE GENOMIC DNA]</scope>
    <source>
        <strain evidence="3">KCTC 23701</strain>
    </source>
</reference>
<dbReference type="Pfam" id="PF07484">
    <property type="entry name" value="Collar"/>
    <property type="match status" value="1"/>
</dbReference>
<keyword evidence="3" id="KW-1185">Reference proteome</keyword>
<dbReference type="SUPFAM" id="SSF88874">
    <property type="entry name" value="Receptor-binding domain of short tail fibre protein gp12"/>
    <property type="match status" value="1"/>
</dbReference>
<gene>
    <name evidence="2" type="ORF">GCM10007350_26350</name>
</gene>
<feature type="domain" description="Phage tail collar" evidence="1">
    <location>
        <begin position="7"/>
        <end position="63"/>
    </location>
</feature>
<sequence>MSEPFVGEVRLFAGNYAPVGWAFCQGQALPISENEVLYTLIGTTYGGDGVTTFCVPNLTGQLPIGQGQGPQTSNRVIGQKLGTESVTLTQAQLPAHTHTLSASSNPATNIGADNNFALATGPAAFYNSGLANSPSKQRLSPQALTSTGGNQPIPNLMPTLSINYIIATAGYFPSQG</sequence>
<proteinExistence type="predicted"/>
<accession>A0ABQ3H1F6</accession>
<dbReference type="Gene3D" id="3.90.1340.10">
    <property type="entry name" value="Phage tail collar domain"/>
    <property type="match status" value="1"/>
</dbReference>
<dbReference type="InterPro" id="IPR037053">
    <property type="entry name" value="Phage_tail_collar_dom_sf"/>
</dbReference>
<dbReference type="InterPro" id="IPR011083">
    <property type="entry name" value="Phage_tail_collar_dom"/>
</dbReference>
<dbReference type="RefSeq" id="WP_189461364.1">
    <property type="nucleotide sequence ID" value="NZ_BMYO01000007.1"/>
</dbReference>